<keyword evidence="3" id="KW-1185">Reference proteome</keyword>
<comment type="caution">
    <text evidence="2">The sequence shown here is derived from an EMBL/GenBank/DDBJ whole genome shotgun (WGS) entry which is preliminary data.</text>
</comment>
<sequence>MNQSSSIHSSYTQESCFEQAISSNISQLWQLRTEGYLTTKDRKKLYWCKVTDPKHTKAIVIVNGRVESAWKYQELFHDLFHQGYDIYSFDHRGQGMSDRLIDDTEMGYIEEFDDYINDMVQLVTSFSLEHYEKRYLLAHSMGGAVATRYLQTNPNHPFDAVSLSAPMFGIAMSRLNRSIALPMTQLMSMMTTSPRYAPDQKGYYAKPFEVNPLTQSSIRYDWFRQLYEDKPQLKLGGPTHRWVWQGLMAAKQCVQQTRRIEVPLLLMQASEDVIVDNRDQIRFIKKLAKTNNQCALKIVYGSRHELLFEKDDYRNNALDCTLQFFAQH</sequence>
<organism evidence="2 3">
    <name type="scientific">Vibrio genomosp. F10</name>
    <dbReference type="NCBI Taxonomy" id="723171"/>
    <lineage>
        <taxon>Bacteria</taxon>
        <taxon>Pseudomonadati</taxon>
        <taxon>Pseudomonadota</taxon>
        <taxon>Gammaproteobacteria</taxon>
        <taxon>Vibrionales</taxon>
        <taxon>Vibrionaceae</taxon>
        <taxon>Vibrio</taxon>
    </lineage>
</organism>
<reference evidence="3" key="1">
    <citation type="submission" date="2016-06" db="EMBL/GenBank/DDBJ databases">
        <authorList>
            <person name="Hehemann J.-H."/>
            <person name="Arevalo P."/>
            <person name="Datta M.S."/>
            <person name="Polz M.F."/>
        </authorList>
    </citation>
    <scope>NUCLEOTIDE SEQUENCE [LARGE SCALE GENOMIC DNA]</scope>
    <source>
        <strain evidence="3">9CSC122</strain>
    </source>
</reference>
<gene>
    <name evidence="2" type="ORF">A6E14_05260</name>
</gene>
<dbReference type="RefSeq" id="WP_017036847.1">
    <property type="nucleotide sequence ID" value="NZ_JBNGCH010000279.1"/>
</dbReference>
<dbReference type="InterPro" id="IPR051044">
    <property type="entry name" value="MAG_DAG_Lipase"/>
</dbReference>
<protein>
    <submittedName>
        <fullName evidence="2">Lysophospholipase</fullName>
    </submittedName>
</protein>
<name>A0A1B9R1Y2_9VIBR</name>
<evidence type="ECO:0000313" key="2">
    <source>
        <dbReference type="EMBL" id="OCH78283.1"/>
    </source>
</evidence>
<feature type="domain" description="Serine aminopeptidase S33" evidence="1">
    <location>
        <begin position="54"/>
        <end position="311"/>
    </location>
</feature>
<accession>A0A1B9R1Y2</accession>
<dbReference type="InterPro" id="IPR029058">
    <property type="entry name" value="AB_hydrolase_fold"/>
</dbReference>
<dbReference type="SUPFAM" id="SSF53474">
    <property type="entry name" value="alpha/beta-Hydrolases"/>
    <property type="match status" value="1"/>
</dbReference>
<dbReference type="Proteomes" id="UP000093173">
    <property type="component" value="Unassembled WGS sequence"/>
</dbReference>
<dbReference type="AlphaFoldDB" id="A0A1B9R1Y2"/>
<dbReference type="PANTHER" id="PTHR11614">
    <property type="entry name" value="PHOSPHOLIPASE-RELATED"/>
    <property type="match status" value="1"/>
</dbReference>
<dbReference type="InterPro" id="IPR022742">
    <property type="entry name" value="Hydrolase_4"/>
</dbReference>
<evidence type="ECO:0000313" key="3">
    <source>
        <dbReference type="Proteomes" id="UP000093173"/>
    </source>
</evidence>
<proteinExistence type="predicted"/>
<dbReference type="Pfam" id="PF12146">
    <property type="entry name" value="Hydrolase_4"/>
    <property type="match status" value="1"/>
</dbReference>
<evidence type="ECO:0000259" key="1">
    <source>
        <dbReference type="Pfam" id="PF12146"/>
    </source>
</evidence>
<dbReference type="Gene3D" id="3.40.50.1820">
    <property type="entry name" value="alpha/beta hydrolase"/>
    <property type="match status" value="1"/>
</dbReference>
<dbReference type="EMBL" id="MAJZ01000279">
    <property type="protein sequence ID" value="OCH78283.1"/>
    <property type="molecule type" value="Genomic_DNA"/>
</dbReference>